<name>A0ABQ9IMA8_9NEOP</name>
<evidence type="ECO:0000313" key="3">
    <source>
        <dbReference type="EMBL" id="KAJ8897324.1"/>
    </source>
</evidence>
<reference evidence="3 4" key="1">
    <citation type="submission" date="2023-02" db="EMBL/GenBank/DDBJ databases">
        <title>LHISI_Scaffold_Assembly.</title>
        <authorList>
            <person name="Stuart O.P."/>
            <person name="Cleave R."/>
            <person name="Magrath M.J.L."/>
            <person name="Mikheyev A.S."/>
        </authorList>
    </citation>
    <scope>NUCLEOTIDE SEQUENCE [LARGE SCALE GENOMIC DNA]</scope>
    <source>
        <strain evidence="3">Daus_M_001</strain>
        <tissue evidence="3">Leg muscle</tissue>
    </source>
</reference>
<dbReference type="EMBL" id="JARBHB010000001">
    <property type="protein sequence ID" value="KAJ8897324.1"/>
    <property type="molecule type" value="Genomic_DNA"/>
</dbReference>
<evidence type="ECO:0000313" key="4">
    <source>
        <dbReference type="Proteomes" id="UP001159363"/>
    </source>
</evidence>
<evidence type="ECO:0000256" key="2">
    <source>
        <dbReference type="ARBA" id="ARBA00023002"/>
    </source>
</evidence>
<organism evidence="3 4">
    <name type="scientific">Dryococelus australis</name>
    <dbReference type="NCBI Taxonomy" id="614101"/>
    <lineage>
        <taxon>Eukaryota</taxon>
        <taxon>Metazoa</taxon>
        <taxon>Ecdysozoa</taxon>
        <taxon>Arthropoda</taxon>
        <taxon>Hexapoda</taxon>
        <taxon>Insecta</taxon>
        <taxon>Pterygota</taxon>
        <taxon>Neoptera</taxon>
        <taxon>Polyneoptera</taxon>
        <taxon>Phasmatodea</taxon>
        <taxon>Verophasmatodea</taxon>
        <taxon>Anareolatae</taxon>
        <taxon>Phasmatidae</taxon>
        <taxon>Eurycanthinae</taxon>
        <taxon>Dryococelus</taxon>
    </lineage>
</organism>
<dbReference type="PANTHER" id="PTHR43115">
    <property type="entry name" value="DEHYDROGENASE/REDUCTASE SDR FAMILY MEMBER 11"/>
    <property type="match status" value="1"/>
</dbReference>
<comment type="similarity">
    <text evidence="1">Belongs to the short-chain dehydrogenases/reductases (SDR) family.</text>
</comment>
<accession>A0ABQ9IMA8</accession>
<dbReference type="Gene3D" id="3.40.50.720">
    <property type="entry name" value="NAD(P)-binding Rossmann-like Domain"/>
    <property type="match status" value="1"/>
</dbReference>
<gene>
    <name evidence="3" type="ORF">PR048_002670</name>
</gene>
<proteinExistence type="inferred from homology"/>
<dbReference type="PANTHER" id="PTHR43115:SF4">
    <property type="entry name" value="DEHYDROGENASE_REDUCTASE SDR FAMILY MEMBER 11"/>
    <property type="match status" value="1"/>
</dbReference>
<dbReference type="Proteomes" id="UP001159363">
    <property type="component" value="Chromosome 1"/>
</dbReference>
<evidence type="ECO:0000256" key="1">
    <source>
        <dbReference type="ARBA" id="ARBA00006484"/>
    </source>
</evidence>
<keyword evidence="4" id="KW-1185">Reference proteome</keyword>
<sequence>MARFYDFLSSAIISNISYIHIISTSQSVITKGHTMGFQELADSLKESPGNGSRHHQRGGYLISLQVGAGELGRSRCDGQQRRGYVTAQTIWYTNYLNNCCFAEGKTADWKKMLDVNALGLSICTREAIKSMKERGVGDGHIIHINRYCDAMLCMLLVLWIYFWQNLRCIHITWHTF</sequence>
<keyword evidence="2" id="KW-0560">Oxidoreductase</keyword>
<protein>
    <submittedName>
        <fullName evidence="3">Uncharacterized protein</fullName>
    </submittedName>
</protein>
<dbReference type="InterPro" id="IPR036291">
    <property type="entry name" value="NAD(P)-bd_dom_sf"/>
</dbReference>
<comment type="caution">
    <text evidence="3">The sequence shown here is derived from an EMBL/GenBank/DDBJ whole genome shotgun (WGS) entry which is preliminary data.</text>
</comment>
<dbReference type="SUPFAM" id="SSF51735">
    <property type="entry name" value="NAD(P)-binding Rossmann-fold domains"/>
    <property type="match status" value="1"/>
</dbReference>